<dbReference type="InterPro" id="IPR013785">
    <property type="entry name" value="Aldolase_TIM"/>
</dbReference>
<feature type="domain" description="NADH:flavin oxidoreductase/NADH oxidase N-terminal" evidence="1">
    <location>
        <begin position="9"/>
        <end position="104"/>
    </location>
</feature>
<dbReference type="PANTHER" id="PTHR22893:SF91">
    <property type="entry name" value="NADPH DEHYDROGENASE 2-RELATED"/>
    <property type="match status" value="1"/>
</dbReference>
<reference evidence="2 3" key="1">
    <citation type="submission" date="2024-01" db="EMBL/GenBank/DDBJ databases">
        <title>A draft genome for the cacao thread blight pathogen Marasmiellus scandens.</title>
        <authorList>
            <person name="Baruah I.K."/>
            <person name="Leung J."/>
            <person name="Bukari Y."/>
            <person name="Amoako-Attah I."/>
            <person name="Meinhardt L.W."/>
            <person name="Bailey B.A."/>
            <person name="Cohen S.P."/>
        </authorList>
    </citation>
    <scope>NUCLEOTIDE SEQUENCE [LARGE SCALE GENOMIC DNA]</scope>
    <source>
        <strain evidence="2 3">GH-19</strain>
    </source>
</reference>
<name>A0ABR1J1D8_9AGAR</name>
<evidence type="ECO:0000313" key="2">
    <source>
        <dbReference type="EMBL" id="KAK7447082.1"/>
    </source>
</evidence>
<dbReference type="InterPro" id="IPR045247">
    <property type="entry name" value="Oye-like"/>
</dbReference>
<dbReference type="PANTHER" id="PTHR22893">
    <property type="entry name" value="NADH OXIDOREDUCTASE-RELATED"/>
    <property type="match status" value="1"/>
</dbReference>
<comment type="caution">
    <text evidence="2">The sequence shown here is derived from an EMBL/GenBank/DDBJ whole genome shotgun (WGS) entry which is preliminary data.</text>
</comment>
<dbReference type="Gene3D" id="3.20.20.70">
    <property type="entry name" value="Aldolase class I"/>
    <property type="match status" value="1"/>
</dbReference>
<dbReference type="EMBL" id="JBANRG010000042">
    <property type="protein sequence ID" value="KAK7447082.1"/>
    <property type="molecule type" value="Genomic_DNA"/>
</dbReference>
<dbReference type="Pfam" id="PF00724">
    <property type="entry name" value="Oxidored_FMN"/>
    <property type="match status" value="1"/>
</dbReference>
<organism evidence="2 3">
    <name type="scientific">Marasmiellus scandens</name>
    <dbReference type="NCBI Taxonomy" id="2682957"/>
    <lineage>
        <taxon>Eukaryota</taxon>
        <taxon>Fungi</taxon>
        <taxon>Dikarya</taxon>
        <taxon>Basidiomycota</taxon>
        <taxon>Agaricomycotina</taxon>
        <taxon>Agaricomycetes</taxon>
        <taxon>Agaricomycetidae</taxon>
        <taxon>Agaricales</taxon>
        <taxon>Marasmiineae</taxon>
        <taxon>Omphalotaceae</taxon>
        <taxon>Marasmiellus</taxon>
    </lineage>
</organism>
<keyword evidence="3" id="KW-1185">Reference proteome</keyword>
<evidence type="ECO:0000259" key="1">
    <source>
        <dbReference type="Pfam" id="PF00724"/>
    </source>
</evidence>
<proteinExistence type="predicted"/>
<accession>A0ABR1J1D8</accession>
<dbReference type="Proteomes" id="UP001498398">
    <property type="component" value="Unassembled WGS sequence"/>
</dbReference>
<gene>
    <name evidence="2" type="ORF">VKT23_014296</name>
</gene>
<dbReference type="SUPFAM" id="SSF51395">
    <property type="entry name" value="FMN-linked oxidoreductases"/>
    <property type="match status" value="1"/>
</dbReference>
<evidence type="ECO:0000313" key="3">
    <source>
        <dbReference type="Proteomes" id="UP001498398"/>
    </source>
</evidence>
<dbReference type="InterPro" id="IPR001155">
    <property type="entry name" value="OxRdtase_FMN_N"/>
</dbReference>
<sequence>MRMKDPKPTFAYLVKKLKELYPDLGYLSVIEPRIAGDTAVEVDTTEESNDFLREIWAPKPLISAGGYSRESAMKVADEKGDVIAFGRHFISNPDLPFRLLHDIPRTKYERSLFYCPGDSSGKGYTDYPFSEEFLKANTSA</sequence>
<protein>
    <recommendedName>
        <fullName evidence="1">NADH:flavin oxidoreductase/NADH oxidase N-terminal domain-containing protein</fullName>
    </recommendedName>
</protein>